<dbReference type="Proteomes" id="UP000297245">
    <property type="component" value="Unassembled WGS sequence"/>
</dbReference>
<dbReference type="AlphaFoldDB" id="A0A4S8LFF7"/>
<protein>
    <submittedName>
        <fullName evidence="1">Uncharacterized protein</fullName>
    </submittedName>
</protein>
<evidence type="ECO:0000313" key="1">
    <source>
        <dbReference type="EMBL" id="THU87689.1"/>
    </source>
</evidence>
<gene>
    <name evidence="1" type="ORF">K435DRAFT_618402</name>
</gene>
<sequence>PAHKPVSAKRSADSTELNSVKHARVTPGEGLLAIGKAVKGFGEVFEASMNRLAPKLDASPLRRHTAMELVDEKESWLSTTRQEELGDLLGDNTRKADMYIHWATRETPKRKSWVARTLNLDSTE</sequence>
<feature type="non-terminal residue" evidence="1">
    <location>
        <position position="124"/>
    </location>
</feature>
<evidence type="ECO:0000313" key="2">
    <source>
        <dbReference type="Proteomes" id="UP000297245"/>
    </source>
</evidence>
<organism evidence="1 2">
    <name type="scientific">Dendrothele bispora (strain CBS 962.96)</name>
    <dbReference type="NCBI Taxonomy" id="1314807"/>
    <lineage>
        <taxon>Eukaryota</taxon>
        <taxon>Fungi</taxon>
        <taxon>Dikarya</taxon>
        <taxon>Basidiomycota</taxon>
        <taxon>Agaricomycotina</taxon>
        <taxon>Agaricomycetes</taxon>
        <taxon>Agaricomycetidae</taxon>
        <taxon>Agaricales</taxon>
        <taxon>Agaricales incertae sedis</taxon>
        <taxon>Dendrothele</taxon>
    </lineage>
</organism>
<feature type="non-terminal residue" evidence="1">
    <location>
        <position position="1"/>
    </location>
</feature>
<name>A0A4S8LFF7_DENBC</name>
<dbReference type="EMBL" id="ML179439">
    <property type="protein sequence ID" value="THU87689.1"/>
    <property type="molecule type" value="Genomic_DNA"/>
</dbReference>
<keyword evidence="2" id="KW-1185">Reference proteome</keyword>
<proteinExistence type="predicted"/>
<dbReference type="OrthoDB" id="2977319at2759"/>
<accession>A0A4S8LFF7</accession>
<reference evidence="1 2" key="1">
    <citation type="journal article" date="2019" name="Nat. Ecol. Evol.">
        <title>Megaphylogeny resolves global patterns of mushroom evolution.</title>
        <authorList>
            <person name="Varga T."/>
            <person name="Krizsan K."/>
            <person name="Foldi C."/>
            <person name="Dima B."/>
            <person name="Sanchez-Garcia M."/>
            <person name="Sanchez-Ramirez S."/>
            <person name="Szollosi G.J."/>
            <person name="Szarkandi J.G."/>
            <person name="Papp V."/>
            <person name="Albert L."/>
            <person name="Andreopoulos W."/>
            <person name="Angelini C."/>
            <person name="Antonin V."/>
            <person name="Barry K.W."/>
            <person name="Bougher N.L."/>
            <person name="Buchanan P."/>
            <person name="Buyck B."/>
            <person name="Bense V."/>
            <person name="Catcheside P."/>
            <person name="Chovatia M."/>
            <person name="Cooper J."/>
            <person name="Damon W."/>
            <person name="Desjardin D."/>
            <person name="Finy P."/>
            <person name="Geml J."/>
            <person name="Haridas S."/>
            <person name="Hughes K."/>
            <person name="Justo A."/>
            <person name="Karasinski D."/>
            <person name="Kautmanova I."/>
            <person name="Kiss B."/>
            <person name="Kocsube S."/>
            <person name="Kotiranta H."/>
            <person name="LaButti K.M."/>
            <person name="Lechner B.E."/>
            <person name="Liimatainen K."/>
            <person name="Lipzen A."/>
            <person name="Lukacs Z."/>
            <person name="Mihaltcheva S."/>
            <person name="Morgado L.N."/>
            <person name="Niskanen T."/>
            <person name="Noordeloos M.E."/>
            <person name="Ohm R.A."/>
            <person name="Ortiz-Santana B."/>
            <person name="Ovrebo C."/>
            <person name="Racz N."/>
            <person name="Riley R."/>
            <person name="Savchenko A."/>
            <person name="Shiryaev A."/>
            <person name="Soop K."/>
            <person name="Spirin V."/>
            <person name="Szebenyi C."/>
            <person name="Tomsovsky M."/>
            <person name="Tulloss R.E."/>
            <person name="Uehling J."/>
            <person name="Grigoriev I.V."/>
            <person name="Vagvolgyi C."/>
            <person name="Papp T."/>
            <person name="Martin F.M."/>
            <person name="Miettinen O."/>
            <person name="Hibbett D.S."/>
            <person name="Nagy L.G."/>
        </authorList>
    </citation>
    <scope>NUCLEOTIDE SEQUENCE [LARGE SCALE GENOMIC DNA]</scope>
    <source>
        <strain evidence="1 2">CBS 962.96</strain>
    </source>
</reference>